<dbReference type="Pfam" id="PF01590">
    <property type="entry name" value="GAF"/>
    <property type="match status" value="1"/>
</dbReference>
<keyword evidence="5" id="KW-1185">Reference proteome</keyword>
<evidence type="ECO:0000313" key="4">
    <source>
        <dbReference type="EMBL" id="SDJ77966.1"/>
    </source>
</evidence>
<dbReference type="SUPFAM" id="SSF55785">
    <property type="entry name" value="PYP-like sensor domain (PAS domain)"/>
    <property type="match status" value="1"/>
</dbReference>
<protein>
    <submittedName>
        <fullName evidence="4">PAS domain S-box-containing protein</fullName>
    </submittedName>
</protein>
<dbReference type="EMBL" id="FNFB01000003">
    <property type="protein sequence ID" value="SDJ77966.1"/>
    <property type="molecule type" value="Genomic_DNA"/>
</dbReference>
<dbReference type="InterPro" id="IPR013655">
    <property type="entry name" value="PAS_fold_3"/>
</dbReference>
<dbReference type="SUPFAM" id="SSF55781">
    <property type="entry name" value="GAF domain-like"/>
    <property type="match status" value="1"/>
</dbReference>
<evidence type="ECO:0000313" key="5">
    <source>
        <dbReference type="Proteomes" id="UP000198683"/>
    </source>
</evidence>
<evidence type="ECO:0000259" key="3">
    <source>
        <dbReference type="SMART" id="SM00331"/>
    </source>
</evidence>
<dbReference type="STRING" id="683260.SAMN05421874_103186"/>
<dbReference type="InterPro" id="IPR000014">
    <property type="entry name" value="PAS"/>
</dbReference>
<organism evidence="4 5">
    <name type="scientific">Nonomuraea maritima</name>
    <dbReference type="NCBI Taxonomy" id="683260"/>
    <lineage>
        <taxon>Bacteria</taxon>
        <taxon>Bacillati</taxon>
        <taxon>Actinomycetota</taxon>
        <taxon>Actinomycetes</taxon>
        <taxon>Streptosporangiales</taxon>
        <taxon>Streptosporangiaceae</taxon>
        <taxon>Nonomuraea</taxon>
    </lineage>
</organism>
<dbReference type="RefSeq" id="WP_245740095.1">
    <property type="nucleotide sequence ID" value="NZ_FNFB01000003.1"/>
</dbReference>
<evidence type="ECO:0000259" key="2">
    <source>
        <dbReference type="SMART" id="SM00091"/>
    </source>
</evidence>
<dbReference type="InterPro" id="IPR029016">
    <property type="entry name" value="GAF-like_dom_sf"/>
</dbReference>
<dbReference type="Gene3D" id="3.30.450.20">
    <property type="entry name" value="PAS domain"/>
    <property type="match status" value="2"/>
</dbReference>
<dbReference type="Proteomes" id="UP000198683">
    <property type="component" value="Unassembled WGS sequence"/>
</dbReference>
<feature type="domain" description="PPM-type phosphatase" evidence="3">
    <location>
        <begin position="461"/>
        <end position="675"/>
    </location>
</feature>
<dbReference type="Gene3D" id="3.60.40.10">
    <property type="entry name" value="PPM-type phosphatase domain"/>
    <property type="match status" value="1"/>
</dbReference>
<dbReference type="AlphaFoldDB" id="A0A1G8WIL4"/>
<evidence type="ECO:0000256" key="1">
    <source>
        <dbReference type="ARBA" id="ARBA00022801"/>
    </source>
</evidence>
<dbReference type="InterPro" id="IPR035965">
    <property type="entry name" value="PAS-like_dom_sf"/>
</dbReference>
<dbReference type="SUPFAM" id="SSF81606">
    <property type="entry name" value="PP2C-like"/>
    <property type="match status" value="1"/>
</dbReference>
<dbReference type="InterPro" id="IPR036457">
    <property type="entry name" value="PPM-type-like_dom_sf"/>
</dbReference>
<sequence length="678" mass="74315">MMEYVDAQLLDGIALHVFDFDPVGVAVTSGSTHRLIYMNNAYRNIAGERELGVPVREAFGDLRTQSFFTRLDRVLETGEPIDLENFAFACGEPDAADIEPFASIGISKISLRGGEPGLLIRTVDVTERVDLARAIESVREERRTTLQRFESLTGLQKQAIWVCDLQGRPKEPCPGWERYTGMRWEEYCGDGWLSAVHPDDRERTRRTWLTAVDQRLSCWNQSFRVRMRDGSYRHVRERGVPIVRDGQVVEWIGTIADVEEEWQEERRRKLLDQAAAATEDLAGLEDVLHALADVIVSTLADACCIYVLPDTQEESVPLTSELLVSIARTRGNPPPTGPVTFGPDSHFVEAVTSRRPVRWNFRRGEPPPGVARHVREWIIAAEVNSLSLVPVVVDGAVAAVVAAVVCEDREPLGAADVTLLQQMLNHAHAHLRNAMRFQHTQRVALALQHCLLPQPPKVAGLEITARYQPCATSAEIGGDWYDSFVPPCGSLLLTIGDVAGHDLKAAVAMSQLRNMLRGLSMDCEQSPGEILRRLNVATESLCPECVATCVLARLSVCDDGGWRLSYSVAGHPPPLLVTCDGEARYLAGAVNPLLGVGSDLPRTSAVAALPLRSTLLLYTDGLIEVPGEHLDSGLERLRRKAAALARAPLDDFCDGLLTGLTAACSDDIAMIAVRVPGA</sequence>
<dbReference type="SMART" id="SM00091">
    <property type="entry name" value="PAS"/>
    <property type="match status" value="1"/>
</dbReference>
<dbReference type="InterPro" id="IPR001610">
    <property type="entry name" value="PAC"/>
</dbReference>
<dbReference type="SMART" id="SM00331">
    <property type="entry name" value="PP2C_SIG"/>
    <property type="match status" value="1"/>
</dbReference>
<keyword evidence="1" id="KW-0378">Hydrolase</keyword>
<dbReference type="PANTHER" id="PTHR43156">
    <property type="entry name" value="STAGE II SPORULATION PROTEIN E-RELATED"/>
    <property type="match status" value="1"/>
</dbReference>
<dbReference type="Gene3D" id="3.30.450.40">
    <property type="match status" value="1"/>
</dbReference>
<feature type="domain" description="PAS" evidence="2">
    <location>
        <begin position="147"/>
        <end position="213"/>
    </location>
</feature>
<dbReference type="PANTHER" id="PTHR43156:SF2">
    <property type="entry name" value="STAGE II SPORULATION PROTEIN E"/>
    <property type="match status" value="1"/>
</dbReference>
<dbReference type="Pfam" id="PF08447">
    <property type="entry name" value="PAS_3"/>
    <property type="match status" value="1"/>
</dbReference>
<reference evidence="4 5" key="1">
    <citation type="submission" date="2016-10" db="EMBL/GenBank/DDBJ databases">
        <authorList>
            <person name="de Groot N.N."/>
        </authorList>
    </citation>
    <scope>NUCLEOTIDE SEQUENCE [LARGE SCALE GENOMIC DNA]</scope>
    <source>
        <strain evidence="4 5">CGMCC 4.5681</strain>
    </source>
</reference>
<name>A0A1G8WIL4_9ACTN</name>
<proteinExistence type="predicted"/>
<dbReference type="CDD" id="cd00130">
    <property type="entry name" value="PAS"/>
    <property type="match status" value="1"/>
</dbReference>
<dbReference type="NCBIfam" id="TIGR00229">
    <property type="entry name" value="sensory_box"/>
    <property type="match status" value="1"/>
</dbReference>
<gene>
    <name evidence="4" type="ORF">SAMN05421874_103186</name>
</gene>
<dbReference type="InterPro" id="IPR001932">
    <property type="entry name" value="PPM-type_phosphatase-like_dom"/>
</dbReference>
<dbReference type="Pfam" id="PF07228">
    <property type="entry name" value="SpoIIE"/>
    <property type="match status" value="1"/>
</dbReference>
<dbReference type="GO" id="GO:0016791">
    <property type="term" value="F:phosphatase activity"/>
    <property type="evidence" value="ECO:0007669"/>
    <property type="project" value="TreeGrafter"/>
</dbReference>
<accession>A0A1G8WIL4</accession>
<dbReference type="InterPro" id="IPR003018">
    <property type="entry name" value="GAF"/>
</dbReference>
<dbReference type="InterPro" id="IPR052016">
    <property type="entry name" value="Bact_Sigma-Reg"/>
</dbReference>
<dbReference type="SMART" id="SM00086">
    <property type="entry name" value="PAC"/>
    <property type="match status" value="1"/>
</dbReference>